<dbReference type="EMBL" id="CAXKWB010002325">
    <property type="protein sequence ID" value="CAL4066615.1"/>
    <property type="molecule type" value="Genomic_DNA"/>
</dbReference>
<proteinExistence type="predicted"/>
<dbReference type="PANTHER" id="PTHR10404">
    <property type="entry name" value="N-ACETYLATED-ALPHA-LINKED ACIDIC DIPEPTIDASE"/>
    <property type="match status" value="1"/>
</dbReference>
<sequence>MHPHGTGLPDDGIVWAHIKTLAGDPATPYLPSIDHIYRLPETSLPIPGIPVHTISSEIAKQLLGVLGGPEVPSRWSGGIGVQYLQGGHWAEGEGIRNLTLKVTNVLESTVVTNVHATLPALDETKVIHIGCHWDYWSRIGADPGTGLAAMLALSEAWAKTFPGGTHRKTVFSAWDAEEPGIIGSTEFTQLYSTWLESTAMSYFNLDQALEGSGSLEVVASPLLREVIRQAALYVAWPEGDDVNVRDGWLSTIPQELRTTSTNPNS</sequence>
<keyword evidence="3" id="KW-1185">Reference proteome</keyword>
<dbReference type="Gene3D" id="3.50.30.30">
    <property type="match status" value="1"/>
</dbReference>
<dbReference type="Gene3D" id="3.40.630.10">
    <property type="entry name" value="Zn peptidases"/>
    <property type="match status" value="1"/>
</dbReference>
<dbReference type="AlphaFoldDB" id="A0AAV2PXH1"/>
<comment type="caution">
    <text evidence="2">The sequence shown here is derived from an EMBL/GenBank/DDBJ whole genome shotgun (WGS) entry which is preliminary data.</text>
</comment>
<gene>
    <name evidence="2" type="ORF">MNOR_LOCUS5862</name>
</gene>
<dbReference type="Proteomes" id="UP001497623">
    <property type="component" value="Unassembled WGS sequence"/>
</dbReference>
<dbReference type="PANTHER" id="PTHR10404:SF46">
    <property type="entry name" value="VACUOLAR PROTEIN SORTING-ASSOCIATED PROTEIN 70"/>
    <property type="match status" value="1"/>
</dbReference>
<name>A0AAV2PXH1_MEGNR</name>
<reference evidence="2 3" key="1">
    <citation type="submission" date="2024-05" db="EMBL/GenBank/DDBJ databases">
        <authorList>
            <person name="Wallberg A."/>
        </authorList>
    </citation>
    <scope>NUCLEOTIDE SEQUENCE [LARGE SCALE GENOMIC DNA]</scope>
</reference>
<protein>
    <recommendedName>
        <fullName evidence="1">Peptidase M28 domain-containing protein</fullName>
    </recommendedName>
</protein>
<organism evidence="2 3">
    <name type="scientific">Meganyctiphanes norvegica</name>
    <name type="common">Northern krill</name>
    <name type="synonym">Thysanopoda norvegica</name>
    <dbReference type="NCBI Taxonomy" id="48144"/>
    <lineage>
        <taxon>Eukaryota</taxon>
        <taxon>Metazoa</taxon>
        <taxon>Ecdysozoa</taxon>
        <taxon>Arthropoda</taxon>
        <taxon>Crustacea</taxon>
        <taxon>Multicrustacea</taxon>
        <taxon>Malacostraca</taxon>
        <taxon>Eumalacostraca</taxon>
        <taxon>Eucarida</taxon>
        <taxon>Euphausiacea</taxon>
        <taxon>Euphausiidae</taxon>
        <taxon>Meganyctiphanes</taxon>
    </lineage>
</organism>
<accession>A0AAV2PXH1</accession>
<evidence type="ECO:0000313" key="3">
    <source>
        <dbReference type="Proteomes" id="UP001497623"/>
    </source>
</evidence>
<feature type="non-terminal residue" evidence="2">
    <location>
        <position position="265"/>
    </location>
</feature>
<feature type="domain" description="Peptidase M28" evidence="1">
    <location>
        <begin position="113"/>
        <end position="217"/>
    </location>
</feature>
<evidence type="ECO:0000259" key="1">
    <source>
        <dbReference type="Pfam" id="PF04389"/>
    </source>
</evidence>
<dbReference type="InterPro" id="IPR007484">
    <property type="entry name" value="Peptidase_M28"/>
</dbReference>
<dbReference type="SUPFAM" id="SSF53187">
    <property type="entry name" value="Zn-dependent exopeptidases"/>
    <property type="match status" value="1"/>
</dbReference>
<dbReference type="InterPro" id="IPR039373">
    <property type="entry name" value="Peptidase_M28B"/>
</dbReference>
<evidence type="ECO:0000313" key="2">
    <source>
        <dbReference type="EMBL" id="CAL4066615.1"/>
    </source>
</evidence>
<dbReference type="GO" id="GO:0004180">
    <property type="term" value="F:carboxypeptidase activity"/>
    <property type="evidence" value="ECO:0007669"/>
    <property type="project" value="TreeGrafter"/>
</dbReference>
<dbReference type="Pfam" id="PF04389">
    <property type="entry name" value="Peptidase_M28"/>
    <property type="match status" value="1"/>
</dbReference>